<dbReference type="Proteomes" id="UP000002230">
    <property type="component" value="Chromosome"/>
</dbReference>
<name>A0A0H3DTT1_EDWTF</name>
<keyword evidence="1" id="KW-0472">Membrane</keyword>
<sequence length="43" mass="4688">MKKMGTLLLLGGLSLGVSLLGVLLFLAVIYLDKARFFALLHQL</sequence>
<evidence type="ECO:0000313" key="2">
    <source>
        <dbReference type="EMBL" id="ADM41833.1"/>
    </source>
</evidence>
<proteinExistence type="predicted"/>
<keyword evidence="1" id="KW-0812">Transmembrane</keyword>
<dbReference type="HOGENOM" id="CLU_217526_0_0_6"/>
<dbReference type="KEGG" id="etd:ETAF_1725"/>
<feature type="transmembrane region" description="Helical" evidence="1">
    <location>
        <begin position="7"/>
        <end position="31"/>
    </location>
</feature>
<accession>A0A0H3DTT1</accession>
<keyword evidence="3" id="KW-1185">Reference proteome</keyword>
<gene>
    <name evidence="2" type="ordered locus">ETAF_1725</name>
</gene>
<dbReference type="AlphaFoldDB" id="A0A0H3DTT1"/>
<dbReference type="EMBL" id="CP002154">
    <property type="protein sequence ID" value="ADM41833.1"/>
    <property type="molecule type" value="Genomic_DNA"/>
</dbReference>
<evidence type="ECO:0000256" key="1">
    <source>
        <dbReference type="SAM" id="Phobius"/>
    </source>
</evidence>
<dbReference type="PATRIC" id="fig|718251.5.peg.1790"/>
<reference evidence="3" key="1">
    <citation type="submission" date="2010-08" db="EMBL/GenBank/DDBJ databases">
        <title>Genome comparisons of Edwardsiella bacteria analysed using deep sequencing technology.</title>
        <authorList>
            <person name="van Soest J.J."/>
            <person name="Henkel C.V."/>
            <person name="Jansen H.J."/>
            <person name="van den Hondel C.A.M.J.J."/>
            <person name="Bloemberg G.V."/>
            <person name="Meijer A.H."/>
            <person name="Spaink H.P."/>
        </authorList>
    </citation>
    <scope>NUCLEOTIDE SEQUENCE [LARGE SCALE GENOMIC DNA]</scope>
    <source>
        <strain evidence="3">FL6-60</strain>
    </source>
</reference>
<organism evidence="2 3">
    <name type="scientific">Edwardsiella tarda (strain FL6-60)</name>
    <dbReference type="NCBI Taxonomy" id="718251"/>
    <lineage>
        <taxon>Bacteria</taxon>
        <taxon>Pseudomonadati</taxon>
        <taxon>Pseudomonadota</taxon>
        <taxon>Gammaproteobacteria</taxon>
        <taxon>Enterobacterales</taxon>
        <taxon>Hafniaceae</taxon>
        <taxon>Edwardsiella</taxon>
    </lineage>
</organism>
<reference evidence="2 3" key="2">
    <citation type="journal article" date="2011" name="BMC Immunol.">
        <title>Comparison of static immersion and intravenous injection systems for exposure of zebrafish embryos to the natural pathogen Edwardsiella tarda.</title>
        <authorList>
            <person name="van Soest J.J."/>
            <person name="Stockhammer O.W."/>
            <person name="Ordas A."/>
            <person name="Bloemberg G.V."/>
            <person name="Spaink H.P."/>
            <person name="Meijer A.H."/>
        </authorList>
    </citation>
    <scope>NUCLEOTIDE SEQUENCE [LARGE SCALE GENOMIC DNA]</scope>
    <source>
        <strain evidence="2 3">FL6-60</strain>
    </source>
</reference>
<keyword evidence="1" id="KW-1133">Transmembrane helix</keyword>
<evidence type="ECO:0000313" key="3">
    <source>
        <dbReference type="Proteomes" id="UP000002230"/>
    </source>
</evidence>
<protein>
    <submittedName>
        <fullName evidence="2">Uncharacterized protein</fullName>
    </submittedName>
</protein>